<keyword evidence="2" id="KW-1185">Reference proteome</keyword>
<protein>
    <submittedName>
        <fullName evidence="1">Uncharacterized protein</fullName>
    </submittedName>
</protein>
<evidence type="ECO:0000313" key="1">
    <source>
        <dbReference type="EMBL" id="KAH3892856.1"/>
    </source>
</evidence>
<dbReference type="AlphaFoldDB" id="A0A9D4NEI4"/>
<evidence type="ECO:0000313" key="2">
    <source>
        <dbReference type="Proteomes" id="UP000828390"/>
    </source>
</evidence>
<organism evidence="1 2">
    <name type="scientific">Dreissena polymorpha</name>
    <name type="common">Zebra mussel</name>
    <name type="synonym">Mytilus polymorpha</name>
    <dbReference type="NCBI Taxonomy" id="45954"/>
    <lineage>
        <taxon>Eukaryota</taxon>
        <taxon>Metazoa</taxon>
        <taxon>Spiralia</taxon>
        <taxon>Lophotrochozoa</taxon>
        <taxon>Mollusca</taxon>
        <taxon>Bivalvia</taxon>
        <taxon>Autobranchia</taxon>
        <taxon>Heteroconchia</taxon>
        <taxon>Euheterodonta</taxon>
        <taxon>Imparidentia</taxon>
        <taxon>Neoheterodontei</taxon>
        <taxon>Myida</taxon>
        <taxon>Dreissenoidea</taxon>
        <taxon>Dreissenidae</taxon>
        <taxon>Dreissena</taxon>
    </lineage>
</organism>
<reference evidence="1" key="2">
    <citation type="submission" date="2020-11" db="EMBL/GenBank/DDBJ databases">
        <authorList>
            <person name="McCartney M.A."/>
            <person name="Auch B."/>
            <person name="Kono T."/>
            <person name="Mallez S."/>
            <person name="Becker A."/>
            <person name="Gohl D.M."/>
            <person name="Silverstein K.A.T."/>
            <person name="Koren S."/>
            <person name="Bechman K.B."/>
            <person name="Herman A."/>
            <person name="Abrahante J.E."/>
            <person name="Garbe J."/>
        </authorList>
    </citation>
    <scope>NUCLEOTIDE SEQUENCE</scope>
    <source>
        <strain evidence="1">Duluth1</strain>
        <tissue evidence="1">Whole animal</tissue>
    </source>
</reference>
<comment type="caution">
    <text evidence="1">The sequence shown here is derived from an EMBL/GenBank/DDBJ whole genome shotgun (WGS) entry which is preliminary data.</text>
</comment>
<gene>
    <name evidence="1" type="ORF">DPMN_016989</name>
</gene>
<accession>A0A9D4NEI4</accession>
<proteinExistence type="predicted"/>
<name>A0A9D4NEI4_DREPO</name>
<sequence>MVCAYKGGNGDDKGITYCKGCDDGDNGLEDCMILGDDKNCSDEKYLQPSNEDANSGLTKKKASGKEWQLLKRIHIIETNLLTKFHEDWTLNVASRVLTWQILKPHDRQKAITKAHHEHIVLRKTAKPPVSIRTNILAKLHISLRQIIKTAPLPAGNFLNGPEPFSNSAVLSNVLTKLHEDHTINVASKVLTRQMLPLHTARRTKGNHKS</sequence>
<dbReference type="EMBL" id="JAIWYP010000001">
    <property type="protein sequence ID" value="KAH3892856.1"/>
    <property type="molecule type" value="Genomic_DNA"/>
</dbReference>
<reference evidence="1" key="1">
    <citation type="journal article" date="2019" name="bioRxiv">
        <title>The Genome of the Zebra Mussel, Dreissena polymorpha: A Resource for Invasive Species Research.</title>
        <authorList>
            <person name="McCartney M.A."/>
            <person name="Auch B."/>
            <person name="Kono T."/>
            <person name="Mallez S."/>
            <person name="Zhang Y."/>
            <person name="Obille A."/>
            <person name="Becker A."/>
            <person name="Abrahante J.E."/>
            <person name="Garbe J."/>
            <person name="Badalamenti J.P."/>
            <person name="Herman A."/>
            <person name="Mangelson H."/>
            <person name="Liachko I."/>
            <person name="Sullivan S."/>
            <person name="Sone E.D."/>
            <person name="Koren S."/>
            <person name="Silverstein K.A.T."/>
            <person name="Beckman K.B."/>
            <person name="Gohl D.M."/>
        </authorList>
    </citation>
    <scope>NUCLEOTIDE SEQUENCE</scope>
    <source>
        <strain evidence="1">Duluth1</strain>
        <tissue evidence="1">Whole animal</tissue>
    </source>
</reference>
<dbReference type="Proteomes" id="UP000828390">
    <property type="component" value="Unassembled WGS sequence"/>
</dbReference>